<dbReference type="InterPro" id="IPR000719">
    <property type="entry name" value="Prot_kinase_dom"/>
</dbReference>
<dbReference type="AlphaFoldDB" id="A0A3B0ZFF9"/>
<dbReference type="EMBL" id="UOFL01000186">
    <property type="protein sequence ID" value="VAW80074.1"/>
    <property type="molecule type" value="Genomic_DNA"/>
</dbReference>
<dbReference type="InterPro" id="IPR053235">
    <property type="entry name" value="Ser_Thr_kinase"/>
</dbReference>
<reference evidence="5" key="1">
    <citation type="submission" date="2018-06" db="EMBL/GenBank/DDBJ databases">
        <authorList>
            <person name="Zhirakovskaya E."/>
        </authorList>
    </citation>
    <scope>NUCLEOTIDE SEQUENCE</scope>
</reference>
<dbReference type="SMART" id="SM00220">
    <property type="entry name" value="S_TKc"/>
    <property type="match status" value="1"/>
</dbReference>
<evidence type="ECO:0000256" key="2">
    <source>
        <dbReference type="ARBA" id="ARBA00022840"/>
    </source>
</evidence>
<keyword evidence="3" id="KW-0472">Membrane</keyword>
<evidence type="ECO:0000259" key="4">
    <source>
        <dbReference type="PROSITE" id="PS50011"/>
    </source>
</evidence>
<feature type="transmembrane region" description="Helical" evidence="3">
    <location>
        <begin position="324"/>
        <end position="344"/>
    </location>
</feature>
<dbReference type="GO" id="GO:0004674">
    <property type="term" value="F:protein serine/threonine kinase activity"/>
    <property type="evidence" value="ECO:0007669"/>
    <property type="project" value="TreeGrafter"/>
</dbReference>
<sequence length="614" mass="70556">MHRKEFSHALPTGTQLDVYEIIEAIGSGGFGITYKALDTQLKHIVAIKEYLPVQLAWREENSTVIPRTSDDFENFRYGLEQFIEEGRTLARFKHSNIVRVVRYFKTNGTAYLVMEYEHGQTFKEYLQQHPQPDESILTHLMICILQGLKTIHEQGFLHRDIKPSNIYLRENGEPLLIDFGSARQALTRQTQSLTGIVTEGFAPFEQYSGNIPQTAATDLYSLGATFYFSITGNVALNAVDRFNTLRSSNPDPLVTVTKVNQTLYSRYFLQIVDWLLEIYPENRPQTTTQVLQSLTNQRLPDLTKTAVNLNFPAKKKPDRFRFKLLTSLALIMSFTIIGITLFSFDLLKGDHVKITEPIIKTPLTTPIKVTPLGNNKNKQQKLTSTIKYDKIQQSERIVGKQQTTKTNTKIFKSINEHVNARLIVVPYTNNRFLFLYKNFKHDYDNKTLLYKRVFKRKPNFYYQLIGYNSRSFTSHGNTIFYKGRTHEYYELNIFRKRTIKMVFVENAKPSVAVKVISQYQKSQGLAANKEAAHKNIQTAIQSFNKQCQSNLSVEVDWKAFNSIKQTTTPGMAPVYIKALERVCLIDNDYSSAARKIKTLVVKPSKIPGKDRVTN</sequence>
<dbReference type="Gene3D" id="3.30.200.20">
    <property type="entry name" value="Phosphorylase Kinase, domain 1"/>
    <property type="match status" value="1"/>
</dbReference>
<gene>
    <name evidence="5" type="ORF">MNBD_GAMMA12-3273</name>
</gene>
<dbReference type="InterPro" id="IPR017441">
    <property type="entry name" value="Protein_kinase_ATP_BS"/>
</dbReference>
<dbReference type="GO" id="GO:0005737">
    <property type="term" value="C:cytoplasm"/>
    <property type="evidence" value="ECO:0007669"/>
    <property type="project" value="TreeGrafter"/>
</dbReference>
<dbReference type="PANTHER" id="PTHR24361">
    <property type="entry name" value="MITOGEN-ACTIVATED KINASE KINASE KINASE"/>
    <property type="match status" value="1"/>
</dbReference>
<keyword evidence="3" id="KW-0812">Transmembrane</keyword>
<dbReference type="PROSITE" id="PS00107">
    <property type="entry name" value="PROTEIN_KINASE_ATP"/>
    <property type="match status" value="1"/>
</dbReference>
<dbReference type="CDD" id="cd14014">
    <property type="entry name" value="STKc_PknB_like"/>
    <property type="match status" value="1"/>
</dbReference>
<name>A0A3B0ZFF9_9ZZZZ</name>
<organism evidence="5">
    <name type="scientific">hydrothermal vent metagenome</name>
    <dbReference type="NCBI Taxonomy" id="652676"/>
    <lineage>
        <taxon>unclassified sequences</taxon>
        <taxon>metagenomes</taxon>
        <taxon>ecological metagenomes</taxon>
    </lineage>
</organism>
<dbReference type="Gene3D" id="1.10.510.10">
    <property type="entry name" value="Transferase(Phosphotransferase) domain 1"/>
    <property type="match status" value="1"/>
</dbReference>
<keyword evidence="3" id="KW-1133">Transmembrane helix</keyword>
<feature type="domain" description="Protein kinase" evidence="4">
    <location>
        <begin position="19"/>
        <end position="295"/>
    </location>
</feature>
<protein>
    <recommendedName>
        <fullName evidence="4">Protein kinase domain-containing protein</fullName>
    </recommendedName>
</protein>
<dbReference type="GO" id="GO:0005524">
    <property type="term" value="F:ATP binding"/>
    <property type="evidence" value="ECO:0007669"/>
    <property type="project" value="UniProtKB-KW"/>
</dbReference>
<keyword evidence="2" id="KW-0067">ATP-binding</keyword>
<dbReference type="InterPro" id="IPR011009">
    <property type="entry name" value="Kinase-like_dom_sf"/>
</dbReference>
<feature type="non-terminal residue" evidence="5">
    <location>
        <position position="614"/>
    </location>
</feature>
<dbReference type="PROSITE" id="PS00108">
    <property type="entry name" value="PROTEIN_KINASE_ST"/>
    <property type="match status" value="1"/>
</dbReference>
<dbReference type="InterPro" id="IPR008271">
    <property type="entry name" value="Ser/Thr_kinase_AS"/>
</dbReference>
<evidence type="ECO:0000313" key="5">
    <source>
        <dbReference type="EMBL" id="VAW80074.1"/>
    </source>
</evidence>
<dbReference type="SUPFAM" id="SSF56112">
    <property type="entry name" value="Protein kinase-like (PK-like)"/>
    <property type="match status" value="1"/>
</dbReference>
<proteinExistence type="predicted"/>
<evidence type="ECO:0000256" key="1">
    <source>
        <dbReference type="ARBA" id="ARBA00022741"/>
    </source>
</evidence>
<dbReference type="PROSITE" id="PS50011">
    <property type="entry name" value="PROTEIN_KINASE_DOM"/>
    <property type="match status" value="1"/>
</dbReference>
<accession>A0A3B0ZFF9</accession>
<dbReference type="Pfam" id="PF00069">
    <property type="entry name" value="Pkinase"/>
    <property type="match status" value="1"/>
</dbReference>
<keyword evidence="1" id="KW-0547">Nucleotide-binding</keyword>
<evidence type="ECO:0000256" key="3">
    <source>
        <dbReference type="SAM" id="Phobius"/>
    </source>
</evidence>